<evidence type="ECO:0000256" key="2">
    <source>
        <dbReference type="SAM" id="Phobius"/>
    </source>
</evidence>
<accession>A0A6J7LV60</accession>
<dbReference type="AlphaFoldDB" id="A0A6J7LV60"/>
<name>A0A6J7LV60_9ZZZZ</name>
<keyword evidence="2" id="KW-0472">Membrane</keyword>
<feature type="compositionally biased region" description="Gly residues" evidence="1">
    <location>
        <begin position="75"/>
        <end position="84"/>
    </location>
</feature>
<keyword evidence="2" id="KW-1133">Transmembrane helix</keyword>
<dbReference type="EMBL" id="CAFBNE010000214">
    <property type="protein sequence ID" value="CAB4972371.1"/>
    <property type="molecule type" value="Genomic_DNA"/>
</dbReference>
<reference evidence="3" key="1">
    <citation type="submission" date="2020-05" db="EMBL/GenBank/DDBJ databases">
        <authorList>
            <person name="Chiriac C."/>
            <person name="Salcher M."/>
            <person name="Ghai R."/>
            <person name="Kavagutti S V."/>
        </authorList>
    </citation>
    <scope>NUCLEOTIDE SEQUENCE</scope>
</reference>
<evidence type="ECO:0000256" key="1">
    <source>
        <dbReference type="SAM" id="MobiDB-lite"/>
    </source>
</evidence>
<keyword evidence="2" id="KW-0812">Transmembrane</keyword>
<gene>
    <name evidence="3" type="ORF">UFOPK3772_03487</name>
</gene>
<organism evidence="3">
    <name type="scientific">freshwater metagenome</name>
    <dbReference type="NCBI Taxonomy" id="449393"/>
    <lineage>
        <taxon>unclassified sequences</taxon>
        <taxon>metagenomes</taxon>
        <taxon>ecological metagenomes</taxon>
    </lineage>
</organism>
<evidence type="ECO:0000313" key="3">
    <source>
        <dbReference type="EMBL" id="CAB4972371.1"/>
    </source>
</evidence>
<sequence length="84" mass="8501">MTSGQALLIFLGIPVTFAVFVALLVYANSWTRSGRAPAVSESGAPDGPLFIQTSGALPDPSRLPREIGATSSSVAGGGAHGTWS</sequence>
<feature type="region of interest" description="Disordered" evidence="1">
    <location>
        <begin position="35"/>
        <end position="84"/>
    </location>
</feature>
<protein>
    <submittedName>
        <fullName evidence="3">Unannotated protein</fullName>
    </submittedName>
</protein>
<proteinExistence type="predicted"/>
<feature type="transmembrane region" description="Helical" evidence="2">
    <location>
        <begin position="6"/>
        <end position="27"/>
    </location>
</feature>